<dbReference type="SUPFAM" id="SSF141371">
    <property type="entry name" value="PilZ domain-like"/>
    <property type="match status" value="1"/>
</dbReference>
<feature type="region of interest" description="Disordered" evidence="1">
    <location>
        <begin position="1"/>
        <end position="24"/>
    </location>
</feature>
<evidence type="ECO:0000256" key="1">
    <source>
        <dbReference type="SAM" id="MobiDB-lite"/>
    </source>
</evidence>
<evidence type="ECO:0000313" key="4">
    <source>
        <dbReference type="Proteomes" id="UP000199206"/>
    </source>
</evidence>
<dbReference type="EMBL" id="FOCF01000001">
    <property type="protein sequence ID" value="SEM50926.1"/>
    <property type="molecule type" value="Genomic_DNA"/>
</dbReference>
<name>A0A1H7YXP9_9SPHN</name>
<feature type="compositionally biased region" description="Basic and acidic residues" evidence="1">
    <location>
        <begin position="1"/>
        <end position="13"/>
    </location>
</feature>
<keyword evidence="4" id="KW-1185">Reference proteome</keyword>
<dbReference type="GO" id="GO:0035438">
    <property type="term" value="F:cyclic-di-GMP binding"/>
    <property type="evidence" value="ECO:0007669"/>
    <property type="project" value="InterPro"/>
</dbReference>
<evidence type="ECO:0000313" key="3">
    <source>
        <dbReference type="EMBL" id="SEM50926.1"/>
    </source>
</evidence>
<organism evidence="3 4">
    <name type="scientific">Sphingomonas gellani</name>
    <dbReference type="NCBI Taxonomy" id="1166340"/>
    <lineage>
        <taxon>Bacteria</taxon>
        <taxon>Pseudomonadati</taxon>
        <taxon>Pseudomonadota</taxon>
        <taxon>Alphaproteobacteria</taxon>
        <taxon>Sphingomonadales</taxon>
        <taxon>Sphingomonadaceae</taxon>
        <taxon>Sphingomonas</taxon>
    </lineage>
</organism>
<dbReference type="Pfam" id="PF07238">
    <property type="entry name" value="PilZ"/>
    <property type="match status" value="1"/>
</dbReference>
<gene>
    <name evidence="3" type="ORF">SAMN05192583_0455</name>
</gene>
<dbReference type="AlphaFoldDB" id="A0A1H7YXP9"/>
<dbReference type="Proteomes" id="UP000199206">
    <property type="component" value="Unassembled WGS sequence"/>
</dbReference>
<proteinExistence type="predicted"/>
<dbReference type="STRING" id="1166340.SAMN05192583_0455"/>
<evidence type="ECO:0000259" key="2">
    <source>
        <dbReference type="Pfam" id="PF07238"/>
    </source>
</evidence>
<dbReference type="InterPro" id="IPR009875">
    <property type="entry name" value="PilZ_domain"/>
</dbReference>
<feature type="domain" description="PilZ" evidence="2">
    <location>
        <begin position="5"/>
        <end position="79"/>
    </location>
</feature>
<reference evidence="4" key="1">
    <citation type="submission" date="2016-10" db="EMBL/GenBank/DDBJ databases">
        <authorList>
            <person name="Varghese N."/>
            <person name="Submissions S."/>
        </authorList>
    </citation>
    <scope>NUCLEOTIDE SEQUENCE [LARGE SCALE GENOMIC DNA]</scope>
    <source>
        <strain evidence="4">S6-262</strain>
    </source>
</reference>
<sequence>MTEARREHRDEVHHRTRGTGPDGRPLTLVVVNLSPSGLMVRCEADYAVGDSILVQLPLVGTVTAEIRWALGGRFGCRMEPAIPAGRYYAVLSAMGGATG</sequence>
<dbReference type="RefSeq" id="WP_244501342.1">
    <property type="nucleotide sequence ID" value="NZ_FOCF01000001.1"/>
</dbReference>
<protein>
    <submittedName>
        <fullName evidence="3">PilZ domain-containing protein</fullName>
    </submittedName>
</protein>
<accession>A0A1H7YXP9</accession>